<gene>
    <name evidence="4" type="ORF">TVAG_080810</name>
</gene>
<evidence type="ECO:0000313" key="5">
    <source>
        <dbReference type="Proteomes" id="UP000001542"/>
    </source>
</evidence>
<feature type="domain" description="RSE1/DDB1/CPSF1 C-terminal" evidence="3">
    <location>
        <begin position="539"/>
        <end position="736"/>
    </location>
</feature>
<dbReference type="SUPFAM" id="SSF50998">
    <property type="entry name" value="Quinoprotein alcohol dehydrogenase-like"/>
    <property type="match status" value="1"/>
</dbReference>
<dbReference type="GO" id="GO:0005634">
    <property type="term" value="C:nucleus"/>
    <property type="evidence" value="ECO:0000318"/>
    <property type="project" value="GO_Central"/>
</dbReference>
<sequence length="798" mass="90909">MVDIDYYFSNAEEDIEENFVYSIFRMEEVIDFVYCDSQYIDIFTPKSFYRLDQNGNVKFSYNLPIDSKVVSVLETPKKSLYIFFILGDIYEFFNGEFKYIQLGSQANNTIYLDEGVIFISSLNGPSIFLKDSTIYNMYSSPMIETLAKLPETRDYPPRIIAAGGIIFGVVALLGVSMRPIAKSFIEEPDINIIFGVGDTALCSSCTETKIFGENIPILNFPTLYAAELVNGYIQVTNDYTLIVNNRVSEENTQNFEKIDGLIRNFEKTRINILKSQYVFGNKYKDMVVLYYTNHFDIFRINSRFSVVLQKDIDTEISSIAFSDFIFVSTWKNNLIKMDYSGNILSKLDLPRPYVSLQVCGQFLFCGTHSGRVFVYDFDFNIVKEVGITISAVFLIKRDENCLLATSDRTNIIFVEGNNIRFVKLIESTLVAATFYKDCLLVSDGNVLDLLEFNDQYELYHIELINVPGTAVTVAPVDGNTYLVLDDDNTCVISESRVYETTIDRNFEFPSKEIISSLVTNGKYHFASGQIISDDLLFNEKGLIYTLRTGDTKIEAVHRIEVPHAATEIALNGDLAYVSVGGFIYVYKIDETGFLNKIAEYPCEVSAMRLRIDHGKLMVFDICKSIIIFDIIGEELKLKCRDRRYKIAMSACFVTDDDILMCDGDGYLRLLKIVGDSMQEIDSFFFGMIFNDLLLWDSMPDKIVPMLKFGQKVVVGGTSNGALYAFPVIEGTQFEKLKKTEDVCINFLNICEFFNPRENSRKDKVFADLSLLSNVLEEYKCHNLDVTPFIIECITNLFV</sequence>
<dbReference type="PANTHER" id="PTHR10644">
    <property type="entry name" value="DNA REPAIR/RNA PROCESSING CPSF FAMILY"/>
    <property type="match status" value="1"/>
</dbReference>
<accession>A2EPA4</accession>
<dbReference type="EMBL" id="DS113447">
    <property type="protein sequence ID" value="EAY05489.1"/>
    <property type="molecule type" value="Genomic_DNA"/>
</dbReference>
<dbReference type="InterPro" id="IPR004871">
    <property type="entry name" value="RSE1/DDB1/CPSF1_C"/>
</dbReference>
<dbReference type="KEGG" id="tva:4763349"/>
<dbReference type="InParanoid" id="A2EPA4"/>
<evidence type="ECO:0000259" key="3">
    <source>
        <dbReference type="Pfam" id="PF03178"/>
    </source>
</evidence>
<dbReference type="GO" id="GO:0000398">
    <property type="term" value="P:mRNA splicing, via spliceosome"/>
    <property type="evidence" value="ECO:0000318"/>
    <property type="project" value="GO_Central"/>
</dbReference>
<dbReference type="VEuPathDB" id="TrichDB:TVAGG3_0679420"/>
<dbReference type="AlphaFoldDB" id="A2EPA4"/>
<dbReference type="InterPro" id="IPR015943">
    <property type="entry name" value="WD40/YVTN_repeat-like_dom_sf"/>
</dbReference>
<keyword evidence="5" id="KW-1185">Reference proteome</keyword>
<dbReference type="InterPro" id="IPR050358">
    <property type="entry name" value="RSE1/DDB1/CFT1"/>
</dbReference>
<reference evidence="4" key="1">
    <citation type="submission" date="2006-10" db="EMBL/GenBank/DDBJ databases">
        <authorList>
            <person name="Amadeo P."/>
            <person name="Zhao Q."/>
            <person name="Wortman J."/>
            <person name="Fraser-Liggett C."/>
            <person name="Carlton J."/>
        </authorList>
    </citation>
    <scope>NUCLEOTIDE SEQUENCE</scope>
    <source>
        <strain evidence="4">G3</strain>
    </source>
</reference>
<dbReference type="GO" id="GO:0030620">
    <property type="term" value="F:U2 snRNA binding"/>
    <property type="evidence" value="ECO:0000318"/>
    <property type="project" value="GO_Central"/>
</dbReference>
<evidence type="ECO:0000256" key="2">
    <source>
        <dbReference type="ARBA" id="ARBA00014577"/>
    </source>
</evidence>
<dbReference type="RefSeq" id="XP_001317712.1">
    <property type="nucleotide sequence ID" value="XM_001317677.1"/>
</dbReference>
<dbReference type="VEuPathDB" id="TrichDB:TVAG_080810"/>
<reference evidence="4" key="2">
    <citation type="journal article" date="2007" name="Science">
        <title>Draft genome sequence of the sexually transmitted pathogen Trichomonas vaginalis.</title>
        <authorList>
            <person name="Carlton J.M."/>
            <person name="Hirt R.P."/>
            <person name="Silva J.C."/>
            <person name="Delcher A.L."/>
            <person name="Schatz M."/>
            <person name="Zhao Q."/>
            <person name="Wortman J.R."/>
            <person name="Bidwell S.L."/>
            <person name="Alsmark U.C.M."/>
            <person name="Besteiro S."/>
            <person name="Sicheritz-Ponten T."/>
            <person name="Noel C.J."/>
            <person name="Dacks J.B."/>
            <person name="Foster P.G."/>
            <person name="Simillion C."/>
            <person name="Van de Peer Y."/>
            <person name="Miranda-Saavedra D."/>
            <person name="Barton G.J."/>
            <person name="Westrop G.D."/>
            <person name="Mueller S."/>
            <person name="Dessi D."/>
            <person name="Fiori P.L."/>
            <person name="Ren Q."/>
            <person name="Paulsen I."/>
            <person name="Zhang H."/>
            <person name="Bastida-Corcuera F.D."/>
            <person name="Simoes-Barbosa A."/>
            <person name="Brown M.T."/>
            <person name="Hayes R.D."/>
            <person name="Mukherjee M."/>
            <person name="Okumura C.Y."/>
            <person name="Schneider R."/>
            <person name="Smith A.J."/>
            <person name="Vanacova S."/>
            <person name="Villalvazo M."/>
            <person name="Haas B.J."/>
            <person name="Pertea M."/>
            <person name="Feldblyum T.V."/>
            <person name="Utterback T.R."/>
            <person name="Shu C.L."/>
            <person name="Osoegawa K."/>
            <person name="de Jong P.J."/>
            <person name="Hrdy I."/>
            <person name="Horvathova L."/>
            <person name="Zubacova Z."/>
            <person name="Dolezal P."/>
            <person name="Malik S.B."/>
            <person name="Logsdon J.M. Jr."/>
            <person name="Henze K."/>
            <person name="Gupta A."/>
            <person name="Wang C.C."/>
            <person name="Dunne R.L."/>
            <person name="Upcroft J.A."/>
            <person name="Upcroft P."/>
            <person name="White O."/>
            <person name="Salzberg S.L."/>
            <person name="Tang P."/>
            <person name="Chiu C.-H."/>
            <person name="Lee Y.-S."/>
            <person name="Embley T.M."/>
            <person name="Coombs G.H."/>
            <person name="Mottram J.C."/>
            <person name="Tachezy J."/>
            <person name="Fraser-Liggett C.M."/>
            <person name="Johnson P.J."/>
        </authorList>
    </citation>
    <scope>NUCLEOTIDE SEQUENCE [LARGE SCALE GENOMIC DNA]</scope>
    <source>
        <strain evidence="4">G3</strain>
    </source>
</reference>
<organism evidence="4 5">
    <name type="scientific">Trichomonas vaginalis (strain ATCC PRA-98 / G3)</name>
    <dbReference type="NCBI Taxonomy" id="412133"/>
    <lineage>
        <taxon>Eukaryota</taxon>
        <taxon>Metamonada</taxon>
        <taxon>Parabasalia</taxon>
        <taxon>Trichomonadida</taxon>
        <taxon>Trichomonadidae</taxon>
        <taxon>Trichomonas</taxon>
    </lineage>
</organism>
<dbReference type="GO" id="GO:0005686">
    <property type="term" value="C:U2 snRNP"/>
    <property type="evidence" value="ECO:0000318"/>
    <property type="project" value="GO_Central"/>
</dbReference>
<dbReference type="Gene3D" id="2.130.10.10">
    <property type="entry name" value="YVTN repeat-like/Quinoprotein amine dehydrogenase"/>
    <property type="match status" value="2"/>
</dbReference>
<evidence type="ECO:0000256" key="1">
    <source>
        <dbReference type="ARBA" id="ARBA00007453"/>
    </source>
</evidence>
<dbReference type="Pfam" id="PF03178">
    <property type="entry name" value="CPSF_A"/>
    <property type="match status" value="1"/>
</dbReference>
<dbReference type="Proteomes" id="UP000001542">
    <property type="component" value="Unassembled WGS sequence"/>
</dbReference>
<evidence type="ECO:0000313" key="4">
    <source>
        <dbReference type="EMBL" id="EAY05489.1"/>
    </source>
</evidence>
<proteinExistence type="inferred from homology"/>
<comment type="similarity">
    <text evidence="1">Belongs to the DDB1 family.</text>
</comment>
<name>A2EPA4_TRIV3</name>
<dbReference type="InterPro" id="IPR011047">
    <property type="entry name" value="Quinoprotein_ADH-like_sf"/>
</dbReference>
<protein>
    <recommendedName>
        <fullName evidence="2">DNA damage-binding protein 1</fullName>
    </recommendedName>
</protein>